<evidence type="ECO:0000256" key="2">
    <source>
        <dbReference type="ARBA" id="ARBA00023002"/>
    </source>
</evidence>
<dbReference type="OrthoDB" id="9811519at2"/>
<dbReference type="InterPro" id="IPR043144">
    <property type="entry name" value="Mal/L-sulf/L-lact_DH-like_ah"/>
</dbReference>
<dbReference type="PATRIC" id="fig|106592.7.peg.2594"/>
<dbReference type="Pfam" id="PF02615">
    <property type="entry name" value="Ldh_2"/>
    <property type="match status" value="1"/>
</dbReference>
<reference evidence="4" key="1">
    <citation type="submission" date="2015-07" db="EMBL/GenBank/DDBJ databases">
        <title>Whole genome sequence of an Ensifer adhaerens strain isolated from a cave pool in the Wind Cave National Park.</title>
        <authorList>
            <person name="Eng W.W.H."/>
            <person name="Gan H.M."/>
            <person name="Barton H.A."/>
            <person name="Savka M.A."/>
        </authorList>
    </citation>
    <scope>NUCLEOTIDE SEQUENCE [LARGE SCALE GENOMIC DNA]</scope>
    <source>
        <strain evidence="4">SD006</strain>
    </source>
</reference>
<proteinExistence type="inferred from homology"/>
<evidence type="ECO:0000313" key="4">
    <source>
        <dbReference type="Proteomes" id="UP000037425"/>
    </source>
</evidence>
<dbReference type="Gene3D" id="1.10.1530.10">
    <property type="match status" value="1"/>
</dbReference>
<dbReference type="Gene3D" id="3.30.1370.60">
    <property type="entry name" value="Hypothetical oxidoreductase yiak, domain 2"/>
    <property type="match status" value="1"/>
</dbReference>
<dbReference type="EMBL" id="LGAP01000002">
    <property type="protein sequence ID" value="KOF20768.1"/>
    <property type="molecule type" value="Genomic_DNA"/>
</dbReference>
<dbReference type="AlphaFoldDB" id="A0A0L8C1S5"/>
<dbReference type="SUPFAM" id="SSF89733">
    <property type="entry name" value="L-sulfolactate dehydrogenase-like"/>
    <property type="match status" value="1"/>
</dbReference>
<organism evidence="3 4">
    <name type="scientific">Ensifer adhaerens</name>
    <name type="common">Sinorhizobium morelense</name>
    <dbReference type="NCBI Taxonomy" id="106592"/>
    <lineage>
        <taxon>Bacteria</taxon>
        <taxon>Pseudomonadati</taxon>
        <taxon>Pseudomonadota</taxon>
        <taxon>Alphaproteobacteria</taxon>
        <taxon>Hyphomicrobiales</taxon>
        <taxon>Rhizobiaceae</taxon>
        <taxon>Sinorhizobium/Ensifer group</taxon>
        <taxon>Ensifer</taxon>
    </lineage>
</organism>
<keyword evidence="2" id="KW-0560">Oxidoreductase</keyword>
<comment type="similarity">
    <text evidence="1">Belongs to the LDH2/MDH2 oxidoreductase family.</text>
</comment>
<dbReference type="RefSeq" id="WP_053247697.1">
    <property type="nucleotide sequence ID" value="NZ_LGAP01000002.1"/>
</dbReference>
<sequence length="345" mass="36126">MSETTTLTIAAVQERVEAIFRKGGLNAVQAGALARVIVAGERDACKSHGVYRIEGALRTVKAGKVKPDAIPELLAQEGSAIVKVDAKGGFANPAFELGLPVLADRARTLGLAALVINDCTHFSALWPEVEGLTGEGLAGLVMCPGYATVAPTGGNKPLLGTNPFAFGWPRENKPPYVFDFATSVAARGEIELHRRAGKPLPEGWAIDAEGNPTTDPEAALAGAMLPFGGHKGSAIGTMVELLAGIMIGDLTSPEVLDYLGTTTLAPFHGELIIAFSPEKFAAGRPGNPFARAEVLFEAIVGQGARLPSQRRFVARAKSEAEGIVLNKTEMEQLDRLLALGLDAVA</sequence>
<protein>
    <submittedName>
        <fullName evidence="3">Oxidoreductase</fullName>
    </submittedName>
</protein>
<dbReference type="PANTHER" id="PTHR11091:SF0">
    <property type="entry name" value="MALATE DEHYDROGENASE"/>
    <property type="match status" value="1"/>
</dbReference>
<accession>A0A0L8C1S5</accession>
<dbReference type="Proteomes" id="UP000037425">
    <property type="component" value="Unassembled WGS sequence"/>
</dbReference>
<dbReference type="InterPro" id="IPR043143">
    <property type="entry name" value="Mal/L-sulf/L-lact_DH-like_NADP"/>
</dbReference>
<evidence type="ECO:0000256" key="1">
    <source>
        <dbReference type="ARBA" id="ARBA00006056"/>
    </source>
</evidence>
<dbReference type="InterPro" id="IPR003767">
    <property type="entry name" value="Malate/L-lactate_DH-like"/>
</dbReference>
<dbReference type="PANTHER" id="PTHR11091">
    <property type="entry name" value="OXIDOREDUCTASE-RELATED"/>
    <property type="match status" value="1"/>
</dbReference>
<gene>
    <name evidence="3" type="ORF">AC244_04845</name>
</gene>
<dbReference type="InterPro" id="IPR036111">
    <property type="entry name" value="Mal/L-sulfo/L-lacto_DH-like_sf"/>
</dbReference>
<name>A0A0L8C1S5_ENSAD</name>
<evidence type="ECO:0000313" key="3">
    <source>
        <dbReference type="EMBL" id="KOF20768.1"/>
    </source>
</evidence>
<comment type="caution">
    <text evidence="3">The sequence shown here is derived from an EMBL/GenBank/DDBJ whole genome shotgun (WGS) entry which is preliminary data.</text>
</comment>
<dbReference type="GO" id="GO:0016491">
    <property type="term" value="F:oxidoreductase activity"/>
    <property type="evidence" value="ECO:0007669"/>
    <property type="project" value="UniProtKB-KW"/>
</dbReference>